<protein>
    <submittedName>
        <fullName evidence="3">Sure-like protein</fullName>
    </submittedName>
</protein>
<organism evidence="3 4">
    <name type="scientific">Athelia psychrophila</name>
    <dbReference type="NCBI Taxonomy" id="1759441"/>
    <lineage>
        <taxon>Eukaryota</taxon>
        <taxon>Fungi</taxon>
        <taxon>Dikarya</taxon>
        <taxon>Basidiomycota</taxon>
        <taxon>Agaricomycotina</taxon>
        <taxon>Agaricomycetes</taxon>
        <taxon>Agaricomycetidae</taxon>
        <taxon>Atheliales</taxon>
        <taxon>Atheliaceae</taxon>
        <taxon>Athelia</taxon>
    </lineage>
</organism>
<dbReference type="PANTHER" id="PTHR47551">
    <property type="entry name" value="TUBULIN--TYROSINE LIGASE PBY1-RELATED"/>
    <property type="match status" value="1"/>
</dbReference>
<dbReference type="Pfam" id="PF01975">
    <property type="entry name" value="SurE"/>
    <property type="match status" value="1"/>
</dbReference>
<dbReference type="OrthoDB" id="202825at2759"/>
<evidence type="ECO:0000259" key="2">
    <source>
        <dbReference type="Pfam" id="PF01975"/>
    </source>
</evidence>
<dbReference type="InterPro" id="IPR027746">
    <property type="entry name" value="TTL"/>
</dbReference>
<evidence type="ECO:0000256" key="1">
    <source>
        <dbReference type="SAM" id="MobiDB-lite"/>
    </source>
</evidence>
<dbReference type="STRING" id="436010.A0A166M3Q8"/>
<dbReference type="PANTHER" id="PTHR47551:SF1">
    <property type="entry name" value="TUBULIN--TYROSINE LIGASE PBY1-RELATED"/>
    <property type="match status" value="1"/>
</dbReference>
<dbReference type="AlphaFoldDB" id="A0A166M3Q8"/>
<sequence length="338" mass="36411">MAPRTVLLTNDDGPCGPESPYIFGLYRYLTMELGWNVKVVIPSSQKSWIGSAYRIKDTIKGRYYYPREPNGHGETSEVSRSLKEGEVAEWILLDGTPATCANVALHNLYPAEIDLVVSGPNLGRNSSTVFAMSSGTIGAVLSSSMSTVRSIAVSYGAVLDITPETLYSPAHRISANIVKHLWENWGKDEGGLRNGEVDLYSINIPMIEQLLGEEGLQIEWTSMWRNSYGSLFKALSRSQTALNEGSSKAGPDGPHADSSGGSKGATDVDANAINNLVFKFSPDLTNSLTPHPSSIPLGSDGLAFAKGAVSVTPLRASFAEPLARPEGDDGDRVWKIKF</sequence>
<reference evidence="3 4" key="1">
    <citation type="journal article" date="2016" name="Mol. Biol. Evol.">
        <title>Comparative Genomics of Early-Diverging Mushroom-Forming Fungi Provides Insights into the Origins of Lignocellulose Decay Capabilities.</title>
        <authorList>
            <person name="Nagy L.G."/>
            <person name="Riley R."/>
            <person name="Tritt A."/>
            <person name="Adam C."/>
            <person name="Daum C."/>
            <person name="Floudas D."/>
            <person name="Sun H."/>
            <person name="Yadav J.S."/>
            <person name="Pangilinan J."/>
            <person name="Larsson K.H."/>
            <person name="Matsuura K."/>
            <person name="Barry K."/>
            <person name="Labutti K."/>
            <person name="Kuo R."/>
            <person name="Ohm R.A."/>
            <person name="Bhattacharya S.S."/>
            <person name="Shirouzu T."/>
            <person name="Yoshinaga Y."/>
            <person name="Martin F.M."/>
            <person name="Grigoriev I.V."/>
            <person name="Hibbett D.S."/>
        </authorList>
    </citation>
    <scope>NUCLEOTIDE SEQUENCE [LARGE SCALE GENOMIC DNA]</scope>
    <source>
        <strain evidence="3 4">CBS 109695</strain>
    </source>
</reference>
<dbReference type="SUPFAM" id="SSF64167">
    <property type="entry name" value="SurE-like"/>
    <property type="match status" value="1"/>
</dbReference>
<feature type="domain" description="Survival protein SurE-like phosphatase/nucleotidase" evidence="2">
    <location>
        <begin position="6"/>
        <end position="229"/>
    </location>
</feature>
<dbReference type="EMBL" id="KV417531">
    <property type="protein sequence ID" value="KZP23607.1"/>
    <property type="molecule type" value="Genomic_DNA"/>
</dbReference>
<dbReference type="NCBIfam" id="TIGR00087">
    <property type="entry name" value="surE"/>
    <property type="match status" value="1"/>
</dbReference>
<dbReference type="InterPro" id="IPR036523">
    <property type="entry name" value="SurE-like_sf"/>
</dbReference>
<accession>A0A166M3Q8</accession>
<dbReference type="Gene3D" id="3.40.1210.10">
    <property type="entry name" value="Survival protein SurE-like phosphatase/nucleotidase"/>
    <property type="match status" value="1"/>
</dbReference>
<dbReference type="InterPro" id="IPR002828">
    <property type="entry name" value="SurE-like_Pase/nucleotidase"/>
</dbReference>
<feature type="region of interest" description="Disordered" evidence="1">
    <location>
        <begin position="242"/>
        <end position="266"/>
    </location>
</feature>
<evidence type="ECO:0000313" key="3">
    <source>
        <dbReference type="EMBL" id="KZP23607.1"/>
    </source>
</evidence>
<gene>
    <name evidence="3" type="ORF">FIBSPDRAFT_919045</name>
</gene>
<proteinExistence type="predicted"/>
<dbReference type="GO" id="GO:0016787">
    <property type="term" value="F:hydrolase activity"/>
    <property type="evidence" value="ECO:0007669"/>
    <property type="project" value="InterPro"/>
</dbReference>
<name>A0A166M3Q8_9AGAM</name>
<dbReference type="Proteomes" id="UP000076532">
    <property type="component" value="Unassembled WGS sequence"/>
</dbReference>
<dbReference type="GO" id="GO:0000932">
    <property type="term" value="C:P-body"/>
    <property type="evidence" value="ECO:0007669"/>
    <property type="project" value="TreeGrafter"/>
</dbReference>
<keyword evidence="4" id="KW-1185">Reference proteome</keyword>
<evidence type="ECO:0000313" key="4">
    <source>
        <dbReference type="Proteomes" id="UP000076532"/>
    </source>
</evidence>